<evidence type="ECO:0000259" key="5">
    <source>
        <dbReference type="PROSITE" id="PS50157"/>
    </source>
</evidence>
<dbReference type="EMBL" id="OX597820">
    <property type="protein sequence ID" value="CAI9725548.1"/>
    <property type="molecule type" value="Genomic_DNA"/>
</dbReference>
<evidence type="ECO:0000256" key="3">
    <source>
        <dbReference type="ARBA" id="ARBA00022833"/>
    </source>
</evidence>
<evidence type="ECO:0000256" key="1">
    <source>
        <dbReference type="ARBA" id="ARBA00022723"/>
    </source>
</evidence>
<dbReference type="InterPro" id="IPR036236">
    <property type="entry name" value="Znf_C2H2_sf"/>
</dbReference>
<protein>
    <submittedName>
        <fullName evidence="6">Finger 236</fullName>
    </submittedName>
</protein>
<proteinExistence type="predicted"/>
<dbReference type="SUPFAM" id="SSF57667">
    <property type="entry name" value="beta-beta-alpha zinc fingers"/>
    <property type="match status" value="1"/>
</dbReference>
<dbReference type="InterPro" id="IPR013087">
    <property type="entry name" value="Znf_C2H2_type"/>
</dbReference>
<feature type="domain" description="C2H2-type" evidence="5">
    <location>
        <begin position="44"/>
        <end position="72"/>
    </location>
</feature>
<dbReference type="Proteomes" id="UP001162480">
    <property type="component" value="Chromosome 7"/>
</dbReference>
<dbReference type="FunFam" id="3.30.160.60:FF:000446">
    <property type="entry name" value="Zinc finger protein"/>
    <property type="match status" value="1"/>
</dbReference>
<keyword evidence="3" id="KW-0862">Zinc</keyword>
<evidence type="ECO:0000313" key="6">
    <source>
        <dbReference type="EMBL" id="CAI9725548.1"/>
    </source>
</evidence>
<keyword evidence="2 4" id="KW-0863">Zinc-finger</keyword>
<keyword evidence="1" id="KW-0479">Metal-binding</keyword>
<accession>A0AA36B1G1</accession>
<evidence type="ECO:0000313" key="7">
    <source>
        <dbReference type="Proteomes" id="UP001162480"/>
    </source>
</evidence>
<evidence type="ECO:0000256" key="4">
    <source>
        <dbReference type="PROSITE-ProRule" id="PRU00042"/>
    </source>
</evidence>
<gene>
    <name evidence="6" type="ORF">OCTVUL_1B002103</name>
</gene>
<sequence>MKWSIVNLAKPYNSYNNKCDLCITEVLSIMQCSDSLNEWSNLVLNCKHKLCNTFLRNSELIHHIDFHTGEKPYYCHICGKTFSHKTHLSHTYPHK</sequence>
<dbReference type="AlphaFoldDB" id="A0AA36B1G1"/>
<dbReference type="Gene3D" id="3.30.160.60">
    <property type="entry name" value="Classic Zinc Finger"/>
    <property type="match status" value="1"/>
</dbReference>
<organism evidence="6 7">
    <name type="scientific">Octopus vulgaris</name>
    <name type="common">Common octopus</name>
    <dbReference type="NCBI Taxonomy" id="6645"/>
    <lineage>
        <taxon>Eukaryota</taxon>
        <taxon>Metazoa</taxon>
        <taxon>Spiralia</taxon>
        <taxon>Lophotrochozoa</taxon>
        <taxon>Mollusca</taxon>
        <taxon>Cephalopoda</taxon>
        <taxon>Coleoidea</taxon>
        <taxon>Octopodiformes</taxon>
        <taxon>Octopoda</taxon>
        <taxon>Incirrata</taxon>
        <taxon>Octopodidae</taxon>
        <taxon>Octopus</taxon>
    </lineage>
</organism>
<dbReference type="PROSITE" id="PS50157">
    <property type="entry name" value="ZINC_FINGER_C2H2_2"/>
    <property type="match status" value="1"/>
</dbReference>
<dbReference type="GO" id="GO:0008270">
    <property type="term" value="F:zinc ion binding"/>
    <property type="evidence" value="ECO:0007669"/>
    <property type="project" value="UniProtKB-KW"/>
</dbReference>
<evidence type="ECO:0000256" key="2">
    <source>
        <dbReference type="ARBA" id="ARBA00022771"/>
    </source>
</evidence>
<name>A0AA36B1G1_OCTVU</name>
<reference evidence="6" key="1">
    <citation type="submission" date="2023-08" db="EMBL/GenBank/DDBJ databases">
        <authorList>
            <person name="Alioto T."/>
            <person name="Alioto T."/>
            <person name="Gomez Garrido J."/>
        </authorList>
    </citation>
    <scope>NUCLEOTIDE SEQUENCE</scope>
</reference>
<keyword evidence="7" id="KW-1185">Reference proteome</keyword>